<dbReference type="InterPro" id="IPR017482">
    <property type="entry name" value="Lambda-type_endonuclease"/>
</dbReference>
<evidence type="ECO:0000259" key="1">
    <source>
        <dbReference type="Pfam" id="PF09588"/>
    </source>
</evidence>
<dbReference type="PANTHER" id="PTHR46609">
    <property type="entry name" value="EXONUCLEASE, PHAGE-TYPE/RECB, C-TERMINAL DOMAIN-CONTAINING PROTEIN"/>
    <property type="match status" value="1"/>
</dbReference>
<accession>A0A839ITK4</accession>
<organism evidence="2 3">
    <name type="scientific">Oceanospirillum sediminis</name>
    <dbReference type="NCBI Taxonomy" id="2760088"/>
    <lineage>
        <taxon>Bacteria</taxon>
        <taxon>Pseudomonadati</taxon>
        <taxon>Pseudomonadota</taxon>
        <taxon>Gammaproteobacteria</taxon>
        <taxon>Oceanospirillales</taxon>
        <taxon>Oceanospirillaceae</taxon>
        <taxon>Oceanospirillum</taxon>
    </lineage>
</organism>
<proteinExistence type="predicted"/>
<evidence type="ECO:0000313" key="2">
    <source>
        <dbReference type="EMBL" id="MBB1488645.1"/>
    </source>
</evidence>
<dbReference type="EMBL" id="JACJFM010000032">
    <property type="protein sequence ID" value="MBB1488645.1"/>
    <property type="molecule type" value="Genomic_DNA"/>
</dbReference>
<protein>
    <submittedName>
        <fullName evidence="2">YqaJ viral recombinase family protein</fullName>
    </submittedName>
</protein>
<evidence type="ECO:0000313" key="3">
    <source>
        <dbReference type="Proteomes" id="UP000565262"/>
    </source>
</evidence>
<sequence>MDHDQWLQARNEGIGASESATAAGLNPFQSQLELWMLKTGRIEPTPEAPIDQMRSPMYWGQVLEPVVAQHYTRLTGRKVRRVNAILQHPDYPWMLANLDYSVVASDEVQILECKTAGEYGAKHWKSGPPDYVHCQVQHQLAVTGKQAADVGVLICGQEFRVYRVERDDELIAQLIALEHQFWQQVISDTPPEADASESARFALNQLYPGDSGERVDWSEDVEMNQTFDQLLQVRGRLDQLKTEETALKHRLQQAMAEASEAILAQGKISFKRSQDQVTLNTKALLNDQPDLLAQYPLKKAGSRRFLVRV</sequence>
<dbReference type="Proteomes" id="UP000565262">
    <property type="component" value="Unassembled WGS sequence"/>
</dbReference>
<dbReference type="Pfam" id="PF09588">
    <property type="entry name" value="YqaJ"/>
    <property type="match status" value="1"/>
</dbReference>
<dbReference type="InterPro" id="IPR011604">
    <property type="entry name" value="PDDEXK-like_dom_sf"/>
</dbReference>
<reference evidence="2 3" key="1">
    <citation type="submission" date="2020-08" db="EMBL/GenBank/DDBJ databases">
        <title>Oceanospirillum sp. nov. isolated from marine sediment.</title>
        <authorList>
            <person name="Ji X."/>
        </authorList>
    </citation>
    <scope>NUCLEOTIDE SEQUENCE [LARGE SCALE GENOMIC DNA]</scope>
    <source>
        <strain evidence="2 3">D5</strain>
    </source>
</reference>
<dbReference type="NCBIfam" id="TIGR03033">
    <property type="entry name" value="phage_rel_nuc"/>
    <property type="match status" value="1"/>
</dbReference>
<dbReference type="InterPro" id="IPR011335">
    <property type="entry name" value="Restrct_endonuc-II-like"/>
</dbReference>
<feature type="domain" description="YqaJ viral recombinase" evidence="1">
    <location>
        <begin position="5"/>
        <end position="146"/>
    </location>
</feature>
<name>A0A839ITK4_9GAMM</name>
<gene>
    <name evidence="2" type="ORF">H4O21_18725</name>
</gene>
<dbReference type="InterPro" id="IPR019080">
    <property type="entry name" value="YqaJ_viral_recombinase"/>
</dbReference>
<dbReference type="PANTHER" id="PTHR46609:SF6">
    <property type="entry name" value="EXONUCLEASE, PHAGE-TYPE_RECB, C-TERMINAL DOMAIN-CONTAINING PROTEIN-RELATED"/>
    <property type="match status" value="1"/>
</dbReference>
<dbReference type="AlphaFoldDB" id="A0A839ITK4"/>
<dbReference type="InterPro" id="IPR051703">
    <property type="entry name" value="NF-kappa-B_Signaling_Reg"/>
</dbReference>
<keyword evidence="3" id="KW-1185">Reference proteome</keyword>
<dbReference type="SUPFAM" id="SSF52980">
    <property type="entry name" value="Restriction endonuclease-like"/>
    <property type="match status" value="1"/>
</dbReference>
<comment type="caution">
    <text evidence="2">The sequence shown here is derived from an EMBL/GenBank/DDBJ whole genome shotgun (WGS) entry which is preliminary data.</text>
</comment>
<dbReference type="Gene3D" id="3.90.320.10">
    <property type="match status" value="1"/>
</dbReference>